<accession>A0ACC3MNQ6</accession>
<dbReference type="Proteomes" id="UP001281147">
    <property type="component" value="Unassembled WGS sequence"/>
</dbReference>
<protein>
    <submittedName>
        <fullName evidence="1">Uncharacterized protein</fullName>
    </submittedName>
</protein>
<reference evidence="1" key="1">
    <citation type="submission" date="2023-07" db="EMBL/GenBank/DDBJ databases">
        <title>Black Yeasts Isolated from many extreme environments.</title>
        <authorList>
            <person name="Coleine C."/>
            <person name="Stajich J.E."/>
            <person name="Selbmann L."/>
        </authorList>
    </citation>
    <scope>NUCLEOTIDE SEQUENCE</scope>
    <source>
        <strain evidence="1">CCFEE 5714</strain>
    </source>
</reference>
<evidence type="ECO:0000313" key="2">
    <source>
        <dbReference type="Proteomes" id="UP001281147"/>
    </source>
</evidence>
<name>A0ACC3MNQ6_9PEZI</name>
<proteinExistence type="predicted"/>
<gene>
    <name evidence="1" type="ORF">LTR37_016125</name>
</gene>
<dbReference type="EMBL" id="JAUTXU010000189">
    <property type="protein sequence ID" value="KAK3700122.1"/>
    <property type="molecule type" value="Genomic_DNA"/>
</dbReference>
<keyword evidence="2" id="KW-1185">Reference proteome</keyword>
<evidence type="ECO:0000313" key="1">
    <source>
        <dbReference type="EMBL" id="KAK3700122.1"/>
    </source>
</evidence>
<sequence>MPEIKTDVWGQVDAMSEALRYYGIDQGRIPDSPTSPSGPSTLPSMTLGHQGMPVPQRKAVPKVDQVPKVATAPKAETPSKTNKQPKIDSWLKANDPPKLDLVTEPLPAPRKQRSGTISKFVEEGLSSRSNVPARKPLGLESPGSTMSSRTQSPNGSLQKIYRTEDGKFDMASVKSGNGSVAESSLSSRPRAKRADSASSNTSGRSRSGSVSRFARRLSNSFMDVVGIVKMDKHERLGYVRDKHVAGERMRRESDLRPVSPSTFVSDRASKHSNQGEEPQAPIKPRPANLTKGEKIGLELSKAVDPLRPKARKNTNDSDMSFGMTDIAPPGMMNECSSCSQPTWDYLVKGLCKECHALEAKIAKEKGKDDVEAWSTNPFEHPQGRSTWPDVGTPEHGYMKLTNQRKLMRIRQTIYEDPGNPFTDEVDDGSVALEPWRQKPLPPPPESEDGPDDAFWRSENAGNKPHALDSSSTAPWPLQRSETMKFGMPIRGVDQTDKRAHRRSRSVGLSPPSPTEDEYVAPRRFWRKRSVPEDELPFEVTMDRGGARDTRFYGFYDDIIQDYDRRR</sequence>
<organism evidence="1 2">
    <name type="scientific">Vermiconidia calcicola</name>
    <dbReference type="NCBI Taxonomy" id="1690605"/>
    <lineage>
        <taxon>Eukaryota</taxon>
        <taxon>Fungi</taxon>
        <taxon>Dikarya</taxon>
        <taxon>Ascomycota</taxon>
        <taxon>Pezizomycotina</taxon>
        <taxon>Dothideomycetes</taxon>
        <taxon>Dothideomycetidae</taxon>
        <taxon>Mycosphaerellales</taxon>
        <taxon>Extremaceae</taxon>
        <taxon>Vermiconidia</taxon>
    </lineage>
</organism>
<comment type="caution">
    <text evidence="1">The sequence shown here is derived from an EMBL/GenBank/DDBJ whole genome shotgun (WGS) entry which is preliminary data.</text>
</comment>